<organism evidence="1">
    <name type="scientific">Tanacetum cinerariifolium</name>
    <name type="common">Dalmatian daisy</name>
    <name type="synonym">Chrysanthemum cinerariifolium</name>
    <dbReference type="NCBI Taxonomy" id="118510"/>
    <lineage>
        <taxon>Eukaryota</taxon>
        <taxon>Viridiplantae</taxon>
        <taxon>Streptophyta</taxon>
        <taxon>Embryophyta</taxon>
        <taxon>Tracheophyta</taxon>
        <taxon>Spermatophyta</taxon>
        <taxon>Magnoliopsida</taxon>
        <taxon>eudicotyledons</taxon>
        <taxon>Gunneridae</taxon>
        <taxon>Pentapetalae</taxon>
        <taxon>asterids</taxon>
        <taxon>campanulids</taxon>
        <taxon>Asterales</taxon>
        <taxon>Asteraceae</taxon>
        <taxon>Asteroideae</taxon>
        <taxon>Anthemideae</taxon>
        <taxon>Anthemidinae</taxon>
        <taxon>Tanacetum</taxon>
    </lineage>
</organism>
<protein>
    <submittedName>
        <fullName evidence="1">Uncharacterized protein</fullName>
    </submittedName>
</protein>
<proteinExistence type="predicted"/>
<sequence length="90" mass="10058">MMEEQHMKLFDDAKDVTDAKDDLPVADELDGSTDKLITKHESSSLSPKTMLQTVDQIDHPSGRGFIKSSVLTRLEEVPSPMQALMDFYAC</sequence>
<gene>
    <name evidence="1" type="ORF">Tci_269612</name>
</gene>
<accession>A0A699GYX9</accession>
<evidence type="ECO:0000313" key="1">
    <source>
        <dbReference type="EMBL" id="GEW97636.1"/>
    </source>
</evidence>
<name>A0A699GYX9_TANCI</name>
<dbReference type="AlphaFoldDB" id="A0A699GYX9"/>
<comment type="caution">
    <text evidence="1">The sequence shown here is derived from an EMBL/GenBank/DDBJ whole genome shotgun (WGS) entry which is preliminary data.</text>
</comment>
<dbReference type="EMBL" id="BKCJ010083145">
    <property type="protein sequence ID" value="GEW97636.1"/>
    <property type="molecule type" value="Genomic_DNA"/>
</dbReference>
<reference evidence="1" key="1">
    <citation type="journal article" date="2019" name="Sci. Rep.">
        <title>Draft genome of Tanacetum cinerariifolium, the natural source of mosquito coil.</title>
        <authorList>
            <person name="Yamashiro T."/>
            <person name="Shiraishi A."/>
            <person name="Satake H."/>
            <person name="Nakayama K."/>
        </authorList>
    </citation>
    <scope>NUCLEOTIDE SEQUENCE</scope>
</reference>